<dbReference type="EMBL" id="MU005813">
    <property type="protein sequence ID" value="KAF2702549.1"/>
    <property type="molecule type" value="Genomic_DNA"/>
</dbReference>
<evidence type="ECO:0000256" key="1">
    <source>
        <dbReference type="SAM" id="MobiDB-lite"/>
    </source>
</evidence>
<organism evidence="2 3">
    <name type="scientific">Pleomassaria siparia CBS 279.74</name>
    <dbReference type="NCBI Taxonomy" id="1314801"/>
    <lineage>
        <taxon>Eukaryota</taxon>
        <taxon>Fungi</taxon>
        <taxon>Dikarya</taxon>
        <taxon>Ascomycota</taxon>
        <taxon>Pezizomycotina</taxon>
        <taxon>Dothideomycetes</taxon>
        <taxon>Pleosporomycetidae</taxon>
        <taxon>Pleosporales</taxon>
        <taxon>Pleomassariaceae</taxon>
        <taxon>Pleomassaria</taxon>
    </lineage>
</organism>
<accession>A0A6G1JPK2</accession>
<proteinExistence type="predicted"/>
<name>A0A6G1JPK2_9PLEO</name>
<keyword evidence="3" id="KW-1185">Reference proteome</keyword>
<feature type="region of interest" description="Disordered" evidence="1">
    <location>
        <begin position="34"/>
        <end position="55"/>
    </location>
</feature>
<evidence type="ECO:0000313" key="3">
    <source>
        <dbReference type="Proteomes" id="UP000799428"/>
    </source>
</evidence>
<protein>
    <submittedName>
        <fullName evidence="2">Uncharacterized protein</fullName>
    </submittedName>
</protein>
<dbReference type="Proteomes" id="UP000799428">
    <property type="component" value="Unassembled WGS sequence"/>
</dbReference>
<gene>
    <name evidence="2" type="ORF">K504DRAFT_508926</name>
</gene>
<sequence>MVAQSTLAQKGAFQRQLARLACLRTTHIADFEGREGDKEAVYSKEEETDQDKDKEDKEAVYFLTSASYLHCTTGEDIYGIEPAIQAD</sequence>
<dbReference type="AlphaFoldDB" id="A0A6G1JPK2"/>
<evidence type="ECO:0000313" key="2">
    <source>
        <dbReference type="EMBL" id="KAF2702549.1"/>
    </source>
</evidence>
<reference evidence="2" key="1">
    <citation type="journal article" date="2020" name="Stud. Mycol.">
        <title>101 Dothideomycetes genomes: a test case for predicting lifestyles and emergence of pathogens.</title>
        <authorList>
            <person name="Haridas S."/>
            <person name="Albert R."/>
            <person name="Binder M."/>
            <person name="Bloem J."/>
            <person name="Labutti K."/>
            <person name="Salamov A."/>
            <person name="Andreopoulos B."/>
            <person name="Baker S."/>
            <person name="Barry K."/>
            <person name="Bills G."/>
            <person name="Bluhm B."/>
            <person name="Cannon C."/>
            <person name="Castanera R."/>
            <person name="Culley D."/>
            <person name="Daum C."/>
            <person name="Ezra D."/>
            <person name="Gonzalez J."/>
            <person name="Henrissat B."/>
            <person name="Kuo A."/>
            <person name="Liang C."/>
            <person name="Lipzen A."/>
            <person name="Lutzoni F."/>
            <person name="Magnuson J."/>
            <person name="Mondo S."/>
            <person name="Nolan M."/>
            <person name="Ohm R."/>
            <person name="Pangilinan J."/>
            <person name="Park H.-J."/>
            <person name="Ramirez L."/>
            <person name="Alfaro M."/>
            <person name="Sun H."/>
            <person name="Tritt A."/>
            <person name="Yoshinaga Y."/>
            <person name="Zwiers L.-H."/>
            <person name="Turgeon B."/>
            <person name="Goodwin S."/>
            <person name="Spatafora J."/>
            <person name="Crous P."/>
            <person name="Grigoriev I."/>
        </authorList>
    </citation>
    <scope>NUCLEOTIDE SEQUENCE</scope>
    <source>
        <strain evidence="2">CBS 279.74</strain>
    </source>
</reference>